<dbReference type="EMBL" id="JAOPJF010000014">
    <property type="protein sequence ID" value="KAK1146928.1"/>
    <property type="molecule type" value="Genomic_DNA"/>
</dbReference>
<protein>
    <submittedName>
        <fullName evidence="1">Uncharacterized protein</fullName>
    </submittedName>
</protein>
<name>A0ACC3B963_9EURO</name>
<evidence type="ECO:0000313" key="2">
    <source>
        <dbReference type="Proteomes" id="UP001177260"/>
    </source>
</evidence>
<gene>
    <name evidence="1" type="ORF">N8T08_002255</name>
</gene>
<reference evidence="1 2" key="1">
    <citation type="journal article" date="2023" name="ACS Omega">
        <title>Identification of the Neoaspergillic Acid Biosynthesis Gene Cluster by Establishing an In Vitro CRISPR-Ribonucleoprotein Genetic System in Aspergillus melleus.</title>
        <authorList>
            <person name="Yuan B."/>
            <person name="Grau M.F."/>
            <person name="Murata R.M."/>
            <person name="Torok T."/>
            <person name="Venkateswaran K."/>
            <person name="Stajich J.E."/>
            <person name="Wang C.C.C."/>
        </authorList>
    </citation>
    <scope>NUCLEOTIDE SEQUENCE [LARGE SCALE GENOMIC DNA]</scope>
    <source>
        <strain evidence="1 2">IMV 1140</strain>
    </source>
</reference>
<comment type="caution">
    <text evidence="1">The sequence shown here is derived from an EMBL/GenBank/DDBJ whole genome shotgun (WGS) entry which is preliminary data.</text>
</comment>
<dbReference type="Proteomes" id="UP001177260">
    <property type="component" value="Unassembled WGS sequence"/>
</dbReference>
<keyword evidence="2" id="KW-1185">Reference proteome</keyword>
<organism evidence="1 2">
    <name type="scientific">Aspergillus melleus</name>
    <dbReference type="NCBI Taxonomy" id="138277"/>
    <lineage>
        <taxon>Eukaryota</taxon>
        <taxon>Fungi</taxon>
        <taxon>Dikarya</taxon>
        <taxon>Ascomycota</taxon>
        <taxon>Pezizomycotina</taxon>
        <taxon>Eurotiomycetes</taxon>
        <taxon>Eurotiomycetidae</taxon>
        <taxon>Eurotiales</taxon>
        <taxon>Aspergillaceae</taxon>
        <taxon>Aspergillus</taxon>
        <taxon>Aspergillus subgen. Circumdati</taxon>
    </lineage>
</organism>
<accession>A0ACC3B963</accession>
<sequence>MKQRTTRVRPRITDSKDDESKQQPELDEEPVWEDLPTVRLPSDHFSPKLGVDAIEMFLRMLSFDAFDDEAKRNFDAEIKPQRTSLISRVILLADSFNSPHVVKETLKRSGYAYGRKIAFPKFDDQMLKLTEDQELYYRRQCILNTITDLQAYFLRAYGALEETDDPKPTNAISFLGGNQSRHYQCRCGYGNSSACDMFHLGQMTRFFALRTKTVFLGSSLIDPDFGTDPDGDGDGDGNNNGLDPLPSSTSGPPTDISAIISSLKQCPDYQIDSNHTGCGIRRRFIPPLDCIEGLVGDRRGLLGIELNRWDVTQWPLASGSWANRSLRRALVIEIHFARISAIPRMSPGLILADSREESARLFFTAKKRRWEA</sequence>
<evidence type="ECO:0000313" key="1">
    <source>
        <dbReference type="EMBL" id="KAK1146928.1"/>
    </source>
</evidence>
<proteinExistence type="predicted"/>